<name>A0A7G6YBT7_9MICO</name>
<evidence type="ECO:0000256" key="2">
    <source>
        <dbReference type="PROSITE-ProRule" id="PRU00335"/>
    </source>
</evidence>
<dbReference type="InterPro" id="IPR009057">
    <property type="entry name" value="Homeodomain-like_sf"/>
</dbReference>
<sequence length="192" mass="20651">MPKLWSETIEEHRSAVLDSILDATGRLVHREGITGLTMTALAEASGVGRATLYKYVPDVAAAVAGWQEREIGRHLQQLRSIAHDSPAESRLSEALQAYARLRRHQHGDDGVLHLPERISPAELELTDMVRELIDEDARAGRARTDIPADDLAAFAVHAMGAAATASDHSAVDRLTAVVVGAIQGPFSQPPAS</sequence>
<dbReference type="KEGG" id="lse:F1C12_12990"/>
<dbReference type="PANTHER" id="PTHR30055">
    <property type="entry name" value="HTH-TYPE TRANSCRIPTIONAL REGULATOR RUTR"/>
    <property type="match status" value="1"/>
</dbReference>
<reference evidence="5" key="1">
    <citation type="submission" date="2019-09" db="EMBL/GenBank/DDBJ databases">
        <title>Antimicrobial potential of Antarctic Bacteria.</title>
        <authorList>
            <person name="Benaud N."/>
            <person name="Edwards R.J."/>
            <person name="Ferrari B.C."/>
        </authorList>
    </citation>
    <scope>NUCLEOTIDE SEQUENCE [LARGE SCALE GENOMIC DNA]</scope>
    <source>
        <strain evidence="5">INR9</strain>
    </source>
</reference>
<dbReference type="Proteomes" id="UP000515511">
    <property type="component" value="Chromosome"/>
</dbReference>
<evidence type="ECO:0000313" key="4">
    <source>
        <dbReference type="EMBL" id="QNE35952.1"/>
    </source>
</evidence>
<protein>
    <submittedName>
        <fullName evidence="4">TetR/AcrR family transcriptional regulator</fullName>
    </submittedName>
</protein>
<dbReference type="InterPro" id="IPR001647">
    <property type="entry name" value="HTH_TetR"/>
</dbReference>
<dbReference type="GO" id="GO:0003700">
    <property type="term" value="F:DNA-binding transcription factor activity"/>
    <property type="evidence" value="ECO:0007669"/>
    <property type="project" value="TreeGrafter"/>
</dbReference>
<dbReference type="EMBL" id="CP043641">
    <property type="protein sequence ID" value="QNE35952.1"/>
    <property type="molecule type" value="Genomic_DNA"/>
</dbReference>
<dbReference type="SUPFAM" id="SSF46689">
    <property type="entry name" value="Homeodomain-like"/>
    <property type="match status" value="1"/>
</dbReference>
<accession>A0A7G6YBT7</accession>
<gene>
    <name evidence="4" type="ORF">F1C12_12990</name>
</gene>
<feature type="domain" description="HTH tetR-type" evidence="3">
    <location>
        <begin position="14"/>
        <end position="74"/>
    </location>
</feature>
<proteinExistence type="predicted"/>
<dbReference type="Gene3D" id="1.10.357.10">
    <property type="entry name" value="Tetracycline Repressor, domain 2"/>
    <property type="match status" value="1"/>
</dbReference>
<dbReference type="GO" id="GO:0000976">
    <property type="term" value="F:transcription cis-regulatory region binding"/>
    <property type="evidence" value="ECO:0007669"/>
    <property type="project" value="TreeGrafter"/>
</dbReference>
<dbReference type="PROSITE" id="PS50977">
    <property type="entry name" value="HTH_TETR_2"/>
    <property type="match status" value="1"/>
</dbReference>
<dbReference type="Pfam" id="PF00440">
    <property type="entry name" value="TetR_N"/>
    <property type="match status" value="1"/>
</dbReference>
<evidence type="ECO:0000259" key="3">
    <source>
        <dbReference type="PROSITE" id="PS50977"/>
    </source>
</evidence>
<keyword evidence="1 2" id="KW-0238">DNA-binding</keyword>
<dbReference type="InterPro" id="IPR050109">
    <property type="entry name" value="HTH-type_TetR-like_transc_reg"/>
</dbReference>
<feature type="DNA-binding region" description="H-T-H motif" evidence="2">
    <location>
        <begin position="37"/>
        <end position="56"/>
    </location>
</feature>
<evidence type="ECO:0000256" key="1">
    <source>
        <dbReference type="ARBA" id="ARBA00023125"/>
    </source>
</evidence>
<dbReference type="PANTHER" id="PTHR30055:SF226">
    <property type="entry name" value="HTH-TYPE TRANSCRIPTIONAL REGULATOR PKSA"/>
    <property type="match status" value="1"/>
</dbReference>
<organism evidence="4 5">
    <name type="scientific">Leifsonia shinshuensis</name>
    <dbReference type="NCBI Taxonomy" id="150026"/>
    <lineage>
        <taxon>Bacteria</taxon>
        <taxon>Bacillati</taxon>
        <taxon>Actinomycetota</taxon>
        <taxon>Actinomycetes</taxon>
        <taxon>Micrococcales</taxon>
        <taxon>Microbacteriaceae</taxon>
        <taxon>Leifsonia</taxon>
    </lineage>
</organism>
<evidence type="ECO:0000313" key="5">
    <source>
        <dbReference type="Proteomes" id="UP000515511"/>
    </source>
</evidence>
<dbReference type="RefSeq" id="WP_175337883.1">
    <property type="nucleotide sequence ID" value="NZ_CP043641.1"/>
</dbReference>
<dbReference type="AlphaFoldDB" id="A0A7G6YBT7"/>